<accession>A0ABS8UTN4</accession>
<reference evidence="1 2" key="1">
    <citation type="journal article" date="2021" name="BMC Genomics">
        <title>Datura genome reveals duplications of psychoactive alkaloid biosynthetic genes and high mutation rate following tissue culture.</title>
        <authorList>
            <person name="Rajewski A."/>
            <person name="Carter-House D."/>
            <person name="Stajich J."/>
            <person name="Litt A."/>
        </authorList>
    </citation>
    <scope>NUCLEOTIDE SEQUENCE [LARGE SCALE GENOMIC DNA]</scope>
    <source>
        <strain evidence="1">AR-01</strain>
    </source>
</reference>
<sequence length="101" mass="10436">MCLSTILATKANISSINRACCLSSLSNQPAMLTKVSLENWIVLGTEMGLLKMVGVVTGTVSEELAPWGTGFEGSASEADGGLEVAGLSMSSSWIPSLSLAR</sequence>
<name>A0ABS8UTN4_DATST</name>
<protein>
    <submittedName>
        <fullName evidence="1">Uncharacterized protein</fullName>
    </submittedName>
</protein>
<proteinExistence type="predicted"/>
<gene>
    <name evidence="1" type="ORF">HAX54_021921</name>
</gene>
<keyword evidence="2" id="KW-1185">Reference proteome</keyword>
<dbReference type="EMBL" id="JACEIK010002632">
    <property type="protein sequence ID" value="MCD9638148.1"/>
    <property type="molecule type" value="Genomic_DNA"/>
</dbReference>
<evidence type="ECO:0000313" key="1">
    <source>
        <dbReference type="EMBL" id="MCD9638148.1"/>
    </source>
</evidence>
<organism evidence="1 2">
    <name type="scientific">Datura stramonium</name>
    <name type="common">Jimsonweed</name>
    <name type="synonym">Common thornapple</name>
    <dbReference type="NCBI Taxonomy" id="4076"/>
    <lineage>
        <taxon>Eukaryota</taxon>
        <taxon>Viridiplantae</taxon>
        <taxon>Streptophyta</taxon>
        <taxon>Embryophyta</taxon>
        <taxon>Tracheophyta</taxon>
        <taxon>Spermatophyta</taxon>
        <taxon>Magnoliopsida</taxon>
        <taxon>eudicotyledons</taxon>
        <taxon>Gunneridae</taxon>
        <taxon>Pentapetalae</taxon>
        <taxon>asterids</taxon>
        <taxon>lamiids</taxon>
        <taxon>Solanales</taxon>
        <taxon>Solanaceae</taxon>
        <taxon>Solanoideae</taxon>
        <taxon>Datureae</taxon>
        <taxon>Datura</taxon>
    </lineage>
</organism>
<comment type="caution">
    <text evidence="1">The sequence shown here is derived from an EMBL/GenBank/DDBJ whole genome shotgun (WGS) entry which is preliminary data.</text>
</comment>
<evidence type="ECO:0000313" key="2">
    <source>
        <dbReference type="Proteomes" id="UP000823775"/>
    </source>
</evidence>
<dbReference type="Proteomes" id="UP000823775">
    <property type="component" value="Unassembled WGS sequence"/>
</dbReference>